<proteinExistence type="predicted"/>
<keyword evidence="1" id="KW-1188">Viral release from host cell</keyword>
<keyword evidence="2" id="KW-1133">Transmembrane helix</keyword>
<dbReference type="PANTHER" id="PTHR37813">
    <property type="entry name" value="FELS-2 PROPHAGE PROTEIN"/>
    <property type="match status" value="1"/>
</dbReference>
<feature type="transmembrane region" description="Helical" evidence="2">
    <location>
        <begin position="586"/>
        <end position="608"/>
    </location>
</feature>
<evidence type="ECO:0000256" key="1">
    <source>
        <dbReference type="ARBA" id="ARBA00022612"/>
    </source>
</evidence>
<evidence type="ECO:0000313" key="4">
    <source>
        <dbReference type="EMBL" id="UYV28887.1"/>
    </source>
</evidence>
<name>A0AA46UND9_VIBPH</name>
<keyword evidence="2" id="KW-0812">Transmembrane</keyword>
<protein>
    <submittedName>
        <fullName evidence="4">Phage tail tape measure protein</fullName>
    </submittedName>
</protein>
<dbReference type="EMBL" id="CP097356">
    <property type="protein sequence ID" value="UYV28887.1"/>
    <property type="molecule type" value="Genomic_DNA"/>
</dbReference>
<accession>A0AA46UND9</accession>
<evidence type="ECO:0000256" key="2">
    <source>
        <dbReference type="SAM" id="Phobius"/>
    </source>
</evidence>
<organism evidence="4 5">
    <name type="scientific">Vibrio parahaemolyticus</name>
    <dbReference type="NCBI Taxonomy" id="670"/>
    <lineage>
        <taxon>Bacteria</taxon>
        <taxon>Pseudomonadati</taxon>
        <taxon>Pseudomonadota</taxon>
        <taxon>Gammaproteobacteria</taxon>
        <taxon>Vibrionales</taxon>
        <taxon>Vibrionaceae</taxon>
        <taxon>Vibrio</taxon>
    </lineage>
</organism>
<dbReference type="RefSeq" id="WP_228086440.1">
    <property type="nucleotide sequence ID" value="NZ_CP097356.1"/>
</dbReference>
<evidence type="ECO:0000313" key="5">
    <source>
        <dbReference type="Proteomes" id="UP001163036"/>
    </source>
</evidence>
<keyword evidence="2" id="KW-0472">Membrane</keyword>
<gene>
    <name evidence="4" type="ORF">M5598_16860</name>
</gene>
<reference evidence="4" key="1">
    <citation type="submission" date="2022-05" db="EMBL/GenBank/DDBJ databases">
        <title>Megaplasmid of Vibrio parahaemolyticus.</title>
        <authorList>
            <person name="Strauch E."/>
            <person name="Borowiak M."/>
        </authorList>
    </citation>
    <scope>NUCLEOTIDE SEQUENCE</scope>
    <source>
        <strain evidence="4">16-VB00198</strain>
    </source>
</reference>
<dbReference type="Pfam" id="PF10145">
    <property type="entry name" value="PhageMin_Tail"/>
    <property type="match status" value="1"/>
</dbReference>
<feature type="domain" description="Phage tail tape measure protein" evidence="3">
    <location>
        <begin position="87"/>
        <end position="285"/>
    </location>
</feature>
<dbReference type="InterPro" id="IPR010090">
    <property type="entry name" value="Phage_tape_meas"/>
</dbReference>
<dbReference type="NCBIfam" id="TIGR01760">
    <property type="entry name" value="tape_meas_TP901"/>
    <property type="match status" value="1"/>
</dbReference>
<feature type="transmembrane region" description="Helical" evidence="2">
    <location>
        <begin position="379"/>
        <end position="399"/>
    </location>
</feature>
<feature type="transmembrane region" description="Helical" evidence="2">
    <location>
        <begin position="497"/>
        <end position="518"/>
    </location>
</feature>
<sequence length="1010" mass="108043">MNSVDKLMMQIGLQDYATKPLKGIQKTVTQTADVSRQSWEQMAGGAASMLGSGFAIKQALMPAIEMDRVLGEVKSLGVIDADLKTLQQTALDFSSTYGKSATQMVGAAYDIKSAMGDMSGADLAGVTESSAILAAATKADTATITSYMGTMYSVFQSQADAIGKDNWAERVAGMTAKSVEKFKTTGQGMSDAFKGIGSLAKTHGIEMQNQMAILGMLQGSMSGSEAGTKYKAFLTGAVNAQEKLGLSFTDTNGKLLPMYDILESIKGKFGDLDSTEISQLKSAFGSDEAIMVVTDLIGKTQSLKANITDLGGAANLDFAKNMAGAMTDQWERLEASWYAIRAGAFGLILPAINSVAGAMADGLTTLLAYTQQYPTLTSYAGYLALAVAGGAGIMGAYNLTMGASRLAMNALKAPLLFTKVSMLSLGGAYTKAKWSLWALNYSMLKQGIYSKNASLANKAYAVSTYLVDKAMLAASGGLKAFGVAALKSAVMMLANPIFWIPAAIAAVGAAAIVLISNWDALVATLGDWWVFEQIGKGFDFIVGLWDSAVDSIISHPFVQRLVSDFTWMWDRASGVFQGIALAGQGAWNIIGAGISLLISPFTAAWTLAKSFFTLLKDGPAAAMDVLGTIPEQFTAIWQSATTGFGMVYDGISLYITSLLDVFKSPFALVGDGIDWLIDKINLIPGVNIGSDVEQPTMPEMAASKVNYQLGNYSKQATNYSYMTQSHVEKPVLPELGQPNAIEYQSQVEPLKTLPSYQSAVQYQAFTEQPNVTTLDSSVNYQMHLPNAALPELGQPNAIEYQSQVELPSVSPLDSRIDYQAQLQNTALPELGRPNAIEYQSQVEPLKTLPGYQSAVHYQALTEQPSVSPLDSSIRYQAQLPEVAQPSPVEYQSQLQTLNGLPQYHSLAQYKAEFAGVKAPELGGVVNYAANMPSMASEVIDMNARRQNVTRPISEYLNGGETQSVANYITAAGSNGYTDNSKNMHTGDIVITQEKPFTPSQLAEWQEMATP</sequence>
<dbReference type="Proteomes" id="UP001163036">
    <property type="component" value="Chromosome 2"/>
</dbReference>
<feature type="transmembrane region" description="Helical" evidence="2">
    <location>
        <begin position="338"/>
        <end position="359"/>
    </location>
</feature>
<dbReference type="PANTHER" id="PTHR37813:SF1">
    <property type="entry name" value="FELS-2 PROPHAGE PROTEIN"/>
    <property type="match status" value="1"/>
</dbReference>
<evidence type="ECO:0000259" key="3">
    <source>
        <dbReference type="Pfam" id="PF10145"/>
    </source>
</evidence>
<dbReference type="AlphaFoldDB" id="A0AA46UND9"/>